<sequence length="163" mass="19245">MSIEKEIINRIKSIEWCSNCGNIANIQLSYENKYVSSWSEAKKYYNQTTWEDKTLEAQNELTSFLFNKYRNEYSKWNSVVKEAKKFIEEEVVPKIKKIEEDNDLGTVFIDCVKWDILGAIMENEYKKCNGRPTFFLKLLEIYKEGNFPCGWDNSTQNGELIVF</sequence>
<accession>A0A645F305</accession>
<evidence type="ECO:0000313" key="1">
    <source>
        <dbReference type="EMBL" id="MPN06974.1"/>
    </source>
</evidence>
<protein>
    <submittedName>
        <fullName evidence="1">Uncharacterized protein</fullName>
    </submittedName>
</protein>
<organism evidence="1">
    <name type="scientific">bioreactor metagenome</name>
    <dbReference type="NCBI Taxonomy" id="1076179"/>
    <lineage>
        <taxon>unclassified sequences</taxon>
        <taxon>metagenomes</taxon>
        <taxon>ecological metagenomes</taxon>
    </lineage>
</organism>
<dbReference type="AlphaFoldDB" id="A0A645F305"/>
<comment type="caution">
    <text evidence="1">The sequence shown here is derived from an EMBL/GenBank/DDBJ whole genome shotgun (WGS) entry which is preliminary data.</text>
</comment>
<name>A0A645F305_9ZZZZ</name>
<reference evidence="1" key="1">
    <citation type="submission" date="2019-08" db="EMBL/GenBank/DDBJ databases">
        <authorList>
            <person name="Kucharzyk K."/>
            <person name="Murdoch R.W."/>
            <person name="Higgins S."/>
            <person name="Loffler F."/>
        </authorList>
    </citation>
    <scope>NUCLEOTIDE SEQUENCE</scope>
</reference>
<dbReference type="EMBL" id="VSSQ01052931">
    <property type="protein sequence ID" value="MPN06974.1"/>
    <property type="molecule type" value="Genomic_DNA"/>
</dbReference>
<proteinExistence type="predicted"/>
<gene>
    <name evidence="1" type="ORF">SDC9_154231</name>
</gene>